<dbReference type="AlphaFoldDB" id="A0A150N4A3"/>
<proteinExistence type="predicted"/>
<evidence type="ECO:0000313" key="2">
    <source>
        <dbReference type="EMBL" id="KYD31529.1"/>
    </source>
</evidence>
<keyword evidence="1" id="KW-1133">Transmembrane helix</keyword>
<dbReference type="EMBL" id="LQYY01000142">
    <property type="protein sequence ID" value="KYD31529.1"/>
    <property type="molecule type" value="Genomic_DNA"/>
</dbReference>
<gene>
    <name evidence="2" type="ORF">B4114_1696</name>
</gene>
<evidence type="ECO:0000313" key="3">
    <source>
        <dbReference type="Proteomes" id="UP000075517"/>
    </source>
</evidence>
<sequence length="64" mass="7290">MYGAAKRVIVRSPPVEKWISDFSVNDMLNFFVACIYTSFFHSGANYLLIDLQVHLSEKMCKGNS</sequence>
<dbReference type="PATRIC" id="fig|1422.17.peg.1783"/>
<accession>A0A150N4A3</accession>
<organism evidence="2 3">
    <name type="scientific">Geobacillus stearothermophilus</name>
    <name type="common">Bacillus stearothermophilus</name>
    <dbReference type="NCBI Taxonomy" id="1422"/>
    <lineage>
        <taxon>Bacteria</taxon>
        <taxon>Bacillati</taxon>
        <taxon>Bacillota</taxon>
        <taxon>Bacilli</taxon>
        <taxon>Bacillales</taxon>
        <taxon>Anoxybacillaceae</taxon>
        <taxon>Geobacillus</taxon>
    </lineage>
</organism>
<protein>
    <submittedName>
        <fullName evidence="2">Uncharacterized protein</fullName>
    </submittedName>
</protein>
<name>A0A150N4A3_GEOSE</name>
<dbReference type="Proteomes" id="UP000075517">
    <property type="component" value="Unassembled WGS sequence"/>
</dbReference>
<keyword evidence="1" id="KW-0812">Transmembrane</keyword>
<evidence type="ECO:0000256" key="1">
    <source>
        <dbReference type="SAM" id="Phobius"/>
    </source>
</evidence>
<comment type="caution">
    <text evidence="2">The sequence shown here is derived from an EMBL/GenBank/DDBJ whole genome shotgun (WGS) entry which is preliminary data.</text>
</comment>
<feature type="transmembrane region" description="Helical" evidence="1">
    <location>
        <begin position="27"/>
        <end position="49"/>
    </location>
</feature>
<keyword evidence="1" id="KW-0472">Membrane</keyword>
<reference evidence="2 3" key="1">
    <citation type="submission" date="2016-01" db="EMBL/GenBank/DDBJ databases">
        <title>Draft Genome Sequences of Seven Thermophilic Sporeformers Isolated from Foods.</title>
        <authorList>
            <person name="Berendsen E.M."/>
            <person name="Wells-Bennik M.H."/>
            <person name="Krawcyk A.O."/>
            <person name="De Jong A."/>
            <person name="Holsappel S."/>
            <person name="Eijlander R.T."/>
            <person name="Kuipers O.P."/>
        </authorList>
    </citation>
    <scope>NUCLEOTIDE SEQUENCE [LARGE SCALE GENOMIC DNA]</scope>
    <source>
        <strain evidence="2 3">B4114</strain>
    </source>
</reference>